<keyword evidence="1" id="KW-1133">Transmembrane helix</keyword>
<proteinExistence type="predicted"/>
<keyword evidence="3" id="KW-1185">Reference proteome</keyword>
<dbReference type="Proteomes" id="UP000315471">
    <property type="component" value="Unassembled WGS sequence"/>
</dbReference>
<feature type="transmembrane region" description="Helical" evidence="1">
    <location>
        <begin position="139"/>
        <end position="160"/>
    </location>
</feature>
<protein>
    <submittedName>
        <fullName evidence="2">Uncharacterized protein</fullName>
    </submittedName>
</protein>
<comment type="caution">
    <text evidence="2">The sequence shown here is derived from an EMBL/GenBank/DDBJ whole genome shotgun (WGS) entry which is preliminary data.</text>
</comment>
<evidence type="ECO:0000256" key="1">
    <source>
        <dbReference type="SAM" id="Phobius"/>
    </source>
</evidence>
<feature type="transmembrane region" description="Helical" evidence="1">
    <location>
        <begin position="51"/>
        <end position="72"/>
    </location>
</feature>
<reference evidence="2 3" key="1">
    <citation type="submission" date="2019-02" db="EMBL/GenBank/DDBJ databases">
        <title>Deep-cultivation of Planctomycetes and their phenomic and genomic characterization uncovers novel biology.</title>
        <authorList>
            <person name="Wiegand S."/>
            <person name="Jogler M."/>
            <person name="Boedeker C."/>
            <person name="Pinto D."/>
            <person name="Vollmers J."/>
            <person name="Rivas-Marin E."/>
            <person name="Kohn T."/>
            <person name="Peeters S.H."/>
            <person name="Heuer A."/>
            <person name="Rast P."/>
            <person name="Oberbeckmann S."/>
            <person name="Bunk B."/>
            <person name="Jeske O."/>
            <person name="Meyerdierks A."/>
            <person name="Storesund J.E."/>
            <person name="Kallscheuer N."/>
            <person name="Luecker S."/>
            <person name="Lage O.M."/>
            <person name="Pohl T."/>
            <person name="Merkel B.J."/>
            <person name="Hornburger P."/>
            <person name="Mueller R.-W."/>
            <person name="Bruemmer F."/>
            <person name="Labrenz M."/>
            <person name="Spormann A.M."/>
            <person name="Op Den Camp H."/>
            <person name="Overmann J."/>
            <person name="Amann R."/>
            <person name="Jetten M.S.M."/>
            <person name="Mascher T."/>
            <person name="Medema M.H."/>
            <person name="Devos D.P."/>
            <person name="Kaster A.-K."/>
            <person name="Ovreas L."/>
            <person name="Rohde M."/>
            <person name="Galperin M.Y."/>
            <person name="Jogler C."/>
        </authorList>
    </citation>
    <scope>NUCLEOTIDE SEQUENCE [LARGE SCALE GENOMIC DNA]</scope>
    <source>
        <strain evidence="2 3">Q31b</strain>
    </source>
</reference>
<name>A0A5C6D770_9BACT</name>
<dbReference type="EMBL" id="SJPY01000019">
    <property type="protein sequence ID" value="TWU32668.1"/>
    <property type="molecule type" value="Genomic_DNA"/>
</dbReference>
<organism evidence="2 3">
    <name type="scientific">Novipirellula aureliae</name>
    <dbReference type="NCBI Taxonomy" id="2527966"/>
    <lineage>
        <taxon>Bacteria</taxon>
        <taxon>Pseudomonadati</taxon>
        <taxon>Planctomycetota</taxon>
        <taxon>Planctomycetia</taxon>
        <taxon>Pirellulales</taxon>
        <taxon>Pirellulaceae</taxon>
        <taxon>Novipirellula</taxon>
    </lineage>
</organism>
<sequence length="189" mass="20619">MQWLAIVILSILACITYGIIHDQITARICVEYFTIGHPRIVPTEDPTILGIVWGIVATWWVGAILGVPLATVARIGSRPKKTVGSLIRPMGILFACSAIFALLAGVIGYVAASMEWVWLVGPIAENVPQEKHISFLVDLWAHSASYLGGFVGGIILMIWVGRSRWRAATQSETESGVERERATVPILKT</sequence>
<dbReference type="AlphaFoldDB" id="A0A5C6D770"/>
<evidence type="ECO:0000313" key="2">
    <source>
        <dbReference type="EMBL" id="TWU32668.1"/>
    </source>
</evidence>
<evidence type="ECO:0000313" key="3">
    <source>
        <dbReference type="Proteomes" id="UP000315471"/>
    </source>
</evidence>
<keyword evidence="1" id="KW-0812">Transmembrane</keyword>
<gene>
    <name evidence="2" type="ORF">Q31b_58260</name>
</gene>
<dbReference type="RefSeq" id="WP_197172516.1">
    <property type="nucleotide sequence ID" value="NZ_SJPY01000019.1"/>
</dbReference>
<accession>A0A5C6D770</accession>
<keyword evidence="1" id="KW-0472">Membrane</keyword>
<feature type="transmembrane region" description="Helical" evidence="1">
    <location>
        <begin position="92"/>
        <end position="119"/>
    </location>
</feature>